<evidence type="ECO:0000256" key="2">
    <source>
        <dbReference type="ARBA" id="ARBA00022989"/>
    </source>
</evidence>
<evidence type="ECO:0000256" key="3">
    <source>
        <dbReference type="ARBA" id="ARBA00023136"/>
    </source>
</evidence>
<evidence type="ECO:0000313" key="6">
    <source>
        <dbReference type="WBParaSite" id="BXY_0807900.1"/>
    </source>
</evidence>
<dbReference type="Proteomes" id="UP000095284">
    <property type="component" value="Unplaced"/>
</dbReference>
<dbReference type="PANTHER" id="PTHR12483">
    <property type="entry name" value="SOLUTE CARRIER FAMILY 31 COPPER TRANSPORTERS"/>
    <property type="match status" value="1"/>
</dbReference>
<comment type="similarity">
    <text evidence="4">Belongs to the copper transporter (Ctr) (TC 1.A.56) family. SLC31A subfamily.</text>
</comment>
<dbReference type="AlphaFoldDB" id="A0A1I7S4Z5"/>
<keyword evidence="3 4" id="KW-0472">Membrane</keyword>
<evidence type="ECO:0000313" key="5">
    <source>
        <dbReference type="Proteomes" id="UP000095284"/>
    </source>
</evidence>
<keyword evidence="4" id="KW-0187">Copper transport</keyword>
<dbReference type="InterPro" id="IPR007274">
    <property type="entry name" value="Cop_transporter"/>
</dbReference>
<evidence type="ECO:0000256" key="4">
    <source>
        <dbReference type="RuleBase" id="RU367022"/>
    </source>
</evidence>
<protein>
    <recommendedName>
        <fullName evidence="4">Copper transport protein</fullName>
    </recommendedName>
</protein>
<dbReference type="PANTHER" id="PTHR12483:SF43">
    <property type="entry name" value="COPPER TRANSPORT PROTEIN"/>
    <property type="match status" value="1"/>
</dbReference>
<keyword evidence="2 4" id="KW-1133">Transmembrane helix</keyword>
<dbReference type="WBParaSite" id="BXY_0807900.1">
    <property type="protein sequence ID" value="BXY_0807900.1"/>
    <property type="gene ID" value="BXY_0807900"/>
</dbReference>
<sequence length="184" mass="21269">MLMMIMTFHYRIKEYILLKQWVPQNETEYILSCLGVVTLGVIYELLRTARLILFQKDDVQEDVWTVYLNSLSDILIDGPFQVYQCNVEYVQPDYGTLVTSDCHCAPEKPFRPFSLNVLADKYHQYQSILHAVQEFLGLSLMMITMTYNTPIAASVAVGHIIGFFFLSPLFSAREQQRISQCCCN</sequence>
<dbReference type="GO" id="GO:0005375">
    <property type="term" value="F:copper ion transmembrane transporter activity"/>
    <property type="evidence" value="ECO:0007669"/>
    <property type="project" value="UniProtKB-UniRule"/>
</dbReference>
<proteinExistence type="inferred from homology"/>
<dbReference type="Pfam" id="PF04145">
    <property type="entry name" value="Ctr"/>
    <property type="match status" value="1"/>
</dbReference>
<reference evidence="6" key="1">
    <citation type="submission" date="2016-11" db="UniProtKB">
        <authorList>
            <consortium name="WormBaseParasite"/>
        </authorList>
    </citation>
    <scope>IDENTIFICATION</scope>
</reference>
<keyword evidence="1 4" id="KW-0812">Transmembrane</keyword>
<accession>A0A1I7S4Z5</accession>
<organism evidence="5 6">
    <name type="scientific">Bursaphelenchus xylophilus</name>
    <name type="common">Pinewood nematode worm</name>
    <name type="synonym">Aphelenchoides xylophilus</name>
    <dbReference type="NCBI Taxonomy" id="6326"/>
    <lineage>
        <taxon>Eukaryota</taxon>
        <taxon>Metazoa</taxon>
        <taxon>Ecdysozoa</taxon>
        <taxon>Nematoda</taxon>
        <taxon>Chromadorea</taxon>
        <taxon>Rhabditida</taxon>
        <taxon>Tylenchina</taxon>
        <taxon>Tylenchomorpha</taxon>
        <taxon>Aphelenchoidea</taxon>
        <taxon>Aphelenchoididae</taxon>
        <taxon>Bursaphelenchus</taxon>
    </lineage>
</organism>
<feature type="transmembrane region" description="Helical" evidence="4">
    <location>
        <begin position="151"/>
        <end position="170"/>
    </location>
</feature>
<evidence type="ECO:0000256" key="1">
    <source>
        <dbReference type="ARBA" id="ARBA00022692"/>
    </source>
</evidence>
<name>A0A1I7S4Z5_BURXY</name>
<comment type="subcellular location">
    <subcellularLocation>
        <location evidence="4">Membrane</location>
        <topology evidence="4">Multi-pass membrane protein</topology>
    </subcellularLocation>
</comment>
<keyword evidence="4" id="KW-0186">Copper</keyword>
<keyword evidence="4" id="KW-0813">Transport</keyword>
<dbReference type="GO" id="GO:0016020">
    <property type="term" value="C:membrane"/>
    <property type="evidence" value="ECO:0007669"/>
    <property type="project" value="UniProtKB-SubCell"/>
</dbReference>
<keyword evidence="4" id="KW-0406">Ion transport</keyword>